<evidence type="ECO:0000313" key="2">
    <source>
        <dbReference type="EMBL" id="EML1473885.1"/>
    </source>
</evidence>
<sequence length="99" mass="11067">MNSPDEKSRNVKIEKTEQQEFRESFPSLQPLFLLLTAIIFVFAVYIIFQKLSSGGAAPDVGFAVLCTAGAMVVFCAAYVLLKNRVASAYHHFMHHSPHH</sequence>
<dbReference type="AlphaFoldDB" id="A0AAI9DQ72"/>
<accession>A0AAI9DQ72</accession>
<dbReference type="EMBL" id="ABLOKC030000037">
    <property type="protein sequence ID" value="EML1473885.1"/>
    <property type="molecule type" value="Genomic_DNA"/>
</dbReference>
<gene>
    <name evidence="2" type="ORF">QEG54_004698</name>
    <name evidence="3" type="ORF">RBJ30_23930</name>
</gene>
<reference evidence="2" key="2">
    <citation type="submission" date="2024-02" db="EMBL/GenBank/DDBJ databases">
        <authorList>
            <consortium name="Clinical and Environmental Microbiology Branch: Whole genome sequencing antimicrobial resistance pathogens in the healthcare setting"/>
        </authorList>
    </citation>
    <scope>NUCLEOTIDE SEQUENCE</scope>
    <source>
        <strain evidence="2">2021DK-00143</strain>
    </source>
</reference>
<evidence type="ECO:0000313" key="3">
    <source>
        <dbReference type="EMBL" id="MDQ2312116.1"/>
    </source>
</evidence>
<keyword evidence="1" id="KW-0812">Transmembrane</keyword>
<reference evidence="3" key="1">
    <citation type="submission" date="2023-08" db="EMBL/GenBank/DDBJ databases">
        <title>WGS of pathogenic bacterial species, Los Angeles County Public Health Laboratories.</title>
        <authorList>
            <person name="Garrigues J.M."/>
            <person name="Green N.M."/>
        </authorList>
    </citation>
    <scope>NUCLEOTIDE SEQUENCE</scope>
    <source>
        <strain evidence="3">LACPHL-BACT-2023-00068</strain>
    </source>
</reference>
<dbReference type="Proteomes" id="UP001236270">
    <property type="component" value="Unassembled WGS sequence"/>
</dbReference>
<dbReference type="KEGG" id="pge:LG71_16885"/>
<dbReference type="RefSeq" id="WP_043083979.1">
    <property type="nucleotide sequence ID" value="NZ_CACVCI010000001.1"/>
</dbReference>
<keyword evidence="1" id="KW-0472">Membrane</keyword>
<comment type="caution">
    <text evidence="2">The sequence shown here is derived from an EMBL/GenBank/DDBJ whole genome shotgun (WGS) entry which is preliminary data.</text>
</comment>
<feature type="transmembrane region" description="Helical" evidence="1">
    <location>
        <begin position="31"/>
        <end position="48"/>
    </location>
</feature>
<dbReference type="EMBL" id="JAVDNV010000024">
    <property type="protein sequence ID" value="MDQ2312116.1"/>
    <property type="molecule type" value="Genomic_DNA"/>
</dbReference>
<name>A0AAI9DQ72_PLUGE</name>
<feature type="transmembrane region" description="Helical" evidence="1">
    <location>
        <begin position="60"/>
        <end position="81"/>
    </location>
</feature>
<dbReference type="GeneID" id="61384988"/>
<organism evidence="2">
    <name type="scientific">Pluralibacter gergoviae</name>
    <name type="common">Enterobacter gergoviae</name>
    <dbReference type="NCBI Taxonomy" id="61647"/>
    <lineage>
        <taxon>Bacteria</taxon>
        <taxon>Pseudomonadati</taxon>
        <taxon>Pseudomonadota</taxon>
        <taxon>Gammaproteobacteria</taxon>
        <taxon>Enterobacterales</taxon>
        <taxon>Enterobacteriaceae</taxon>
        <taxon>Pluralibacter</taxon>
    </lineage>
</organism>
<protein>
    <submittedName>
        <fullName evidence="2">Uncharacterized protein</fullName>
    </submittedName>
</protein>
<keyword evidence="1" id="KW-1133">Transmembrane helix</keyword>
<proteinExistence type="predicted"/>
<evidence type="ECO:0000256" key="1">
    <source>
        <dbReference type="SAM" id="Phobius"/>
    </source>
</evidence>